<sequence length="83" mass="9604">MNKEHLAKVQALLTEWNPLGERSSQISDLNNYEIEATDILWHVKKTNTVDQINKMTNTVLSPAFGIHVDQLNVKLLPKRYIQF</sequence>
<dbReference type="InterPro" id="IPR023162">
    <property type="entry name" value="Apc36109-like_dom_sf"/>
</dbReference>
<name>A0A934KRS6_9FLAO</name>
<evidence type="ECO:0000313" key="1">
    <source>
        <dbReference type="EMBL" id="MBJ7879597.1"/>
    </source>
</evidence>
<dbReference type="AlphaFoldDB" id="A0A934KRS6"/>
<proteinExistence type="predicted"/>
<organism evidence="1 2">
    <name type="scientific">Gelidibacter salicanalis</name>
    <dbReference type="NCBI Taxonomy" id="291193"/>
    <lineage>
        <taxon>Bacteria</taxon>
        <taxon>Pseudomonadati</taxon>
        <taxon>Bacteroidota</taxon>
        <taxon>Flavobacteriia</taxon>
        <taxon>Flavobacteriales</taxon>
        <taxon>Flavobacteriaceae</taxon>
        <taxon>Gelidibacter</taxon>
    </lineage>
</organism>
<comment type="caution">
    <text evidence="1">The sequence shown here is derived from an EMBL/GenBank/DDBJ whole genome shotgun (WGS) entry which is preliminary data.</text>
</comment>
<accession>A0A934KRS6</accession>
<keyword evidence="2" id="KW-1185">Reference proteome</keyword>
<evidence type="ECO:0008006" key="3">
    <source>
        <dbReference type="Google" id="ProtNLM"/>
    </source>
</evidence>
<dbReference type="Gene3D" id="1.10.340.20">
    <property type="entry name" value="Apc36109-like domain"/>
    <property type="match status" value="1"/>
</dbReference>
<dbReference type="EMBL" id="JAEHJZ010000004">
    <property type="protein sequence ID" value="MBJ7879597.1"/>
    <property type="molecule type" value="Genomic_DNA"/>
</dbReference>
<evidence type="ECO:0000313" key="2">
    <source>
        <dbReference type="Proteomes" id="UP000662373"/>
    </source>
</evidence>
<reference evidence="1 2" key="1">
    <citation type="submission" date="2020-09" db="EMBL/GenBank/DDBJ databases">
        <title>Draft genome of Gelidibacter salicanalis PAMC21136.</title>
        <authorList>
            <person name="Park H."/>
        </authorList>
    </citation>
    <scope>NUCLEOTIDE SEQUENCE [LARGE SCALE GENOMIC DNA]</scope>
    <source>
        <strain evidence="1 2">PAMC21136</strain>
    </source>
</reference>
<dbReference type="RefSeq" id="WP_199597060.1">
    <property type="nucleotide sequence ID" value="NZ_JAEHJZ010000004.1"/>
</dbReference>
<protein>
    <recommendedName>
        <fullName evidence="3">DUF1871 family protein</fullName>
    </recommendedName>
</protein>
<dbReference type="Proteomes" id="UP000662373">
    <property type="component" value="Unassembled WGS sequence"/>
</dbReference>
<gene>
    <name evidence="1" type="ORF">JEM65_02845</name>
</gene>
<dbReference type="SUPFAM" id="SSF116922">
    <property type="entry name" value="YugE-like"/>
    <property type="match status" value="1"/>
</dbReference>